<proteinExistence type="predicted"/>
<sequence length="303" mass="33140">MQESWHRYLRLGIVHFMAFPSVLRGEGPFVDTLRQIAQDEFFTAVETGWVHSDAERAAAAALLRESHLSVGFGAQSALLVTKSNLNALDEGERKKAVALVQQCIDQAAQLGARRVAVLNGPYPGPSDEARATRLLVESLLDLCAYGRGRGIGITLETFDRTIEKKALAGPTRLCVGVSEAVRRDFPVFGLMLDLSHIPLLAEGIRECLTVGREHLVHAHIGNCVMRDRAHPAYGDQHPRFGIEGGENDTPQVVEFLRVLFDIGFLGGTERPFLSFEVKPTAGETSEGVIAGTKRVFAEAWAQL</sequence>
<reference evidence="2 3" key="1">
    <citation type="journal article" date="2019" name="Nat. Microbiol.">
        <title>Mediterranean grassland soil C-N compound turnover is dependent on rainfall and depth, and is mediated by genomically divergent microorganisms.</title>
        <authorList>
            <person name="Diamond S."/>
            <person name="Andeer P.F."/>
            <person name="Li Z."/>
            <person name="Crits-Christoph A."/>
            <person name="Burstein D."/>
            <person name="Anantharaman K."/>
            <person name="Lane K.R."/>
            <person name="Thomas B.C."/>
            <person name="Pan C."/>
            <person name="Northen T.R."/>
            <person name="Banfield J.F."/>
        </authorList>
    </citation>
    <scope>NUCLEOTIDE SEQUENCE [LARGE SCALE GENOMIC DNA]</scope>
    <source>
        <strain evidence="2">NP_6</strain>
    </source>
</reference>
<accession>A0A537J3B0</accession>
<evidence type="ECO:0000313" key="3">
    <source>
        <dbReference type="Proteomes" id="UP000318093"/>
    </source>
</evidence>
<dbReference type="Pfam" id="PF01261">
    <property type="entry name" value="AP_endonuc_2"/>
    <property type="match status" value="1"/>
</dbReference>
<dbReference type="InterPro" id="IPR050312">
    <property type="entry name" value="IolE/XylAMocC-like"/>
</dbReference>
<protein>
    <submittedName>
        <fullName evidence="2">TIM barrel protein</fullName>
    </submittedName>
</protein>
<dbReference type="InterPro" id="IPR013022">
    <property type="entry name" value="Xyl_isomerase-like_TIM-brl"/>
</dbReference>
<dbReference type="SUPFAM" id="SSF51658">
    <property type="entry name" value="Xylose isomerase-like"/>
    <property type="match status" value="1"/>
</dbReference>
<dbReference type="AlphaFoldDB" id="A0A537J3B0"/>
<evidence type="ECO:0000313" key="2">
    <source>
        <dbReference type="EMBL" id="TMI77812.1"/>
    </source>
</evidence>
<feature type="domain" description="Xylose isomerase-like TIM barrel" evidence="1">
    <location>
        <begin position="42"/>
        <end position="264"/>
    </location>
</feature>
<comment type="caution">
    <text evidence="2">The sequence shown here is derived from an EMBL/GenBank/DDBJ whole genome shotgun (WGS) entry which is preliminary data.</text>
</comment>
<evidence type="ECO:0000259" key="1">
    <source>
        <dbReference type="Pfam" id="PF01261"/>
    </source>
</evidence>
<dbReference type="EMBL" id="VBAN01000476">
    <property type="protein sequence ID" value="TMI77812.1"/>
    <property type="molecule type" value="Genomic_DNA"/>
</dbReference>
<dbReference type="Proteomes" id="UP000318093">
    <property type="component" value="Unassembled WGS sequence"/>
</dbReference>
<dbReference type="Gene3D" id="3.20.20.150">
    <property type="entry name" value="Divalent-metal-dependent TIM barrel enzymes"/>
    <property type="match status" value="1"/>
</dbReference>
<dbReference type="InterPro" id="IPR036237">
    <property type="entry name" value="Xyl_isomerase-like_sf"/>
</dbReference>
<organism evidence="2 3">
    <name type="scientific">Candidatus Segetimicrobium genomatis</name>
    <dbReference type="NCBI Taxonomy" id="2569760"/>
    <lineage>
        <taxon>Bacteria</taxon>
        <taxon>Bacillati</taxon>
        <taxon>Candidatus Sysuimicrobiota</taxon>
        <taxon>Candidatus Sysuimicrobiia</taxon>
        <taxon>Candidatus Sysuimicrobiales</taxon>
        <taxon>Candidatus Segetimicrobiaceae</taxon>
        <taxon>Candidatus Segetimicrobium</taxon>
    </lineage>
</organism>
<gene>
    <name evidence="2" type="ORF">E6H03_13220</name>
</gene>
<name>A0A537J3B0_9BACT</name>
<dbReference type="PANTHER" id="PTHR12110">
    <property type="entry name" value="HYDROXYPYRUVATE ISOMERASE"/>
    <property type="match status" value="1"/>
</dbReference>